<keyword evidence="5" id="KW-1185">Reference proteome</keyword>
<proteinExistence type="predicted"/>
<keyword evidence="1 4" id="KW-0647">Proteasome</keyword>
<feature type="domain" description="PCI" evidence="3">
    <location>
        <begin position="217"/>
        <end position="389"/>
    </location>
</feature>
<evidence type="ECO:0000256" key="1">
    <source>
        <dbReference type="ARBA" id="ARBA00022942"/>
    </source>
</evidence>
<accession>A0AAX4PL84</accession>
<evidence type="ECO:0000313" key="5">
    <source>
        <dbReference type="Proteomes" id="UP001472866"/>
    </source>
</evidence>
<dbReference type="GO" id="GO:0006511">
    <property type="term" value="P:ubiquitin-dependent protein catabolic process"/>
    <property type="evidence" value="ECO:0007669"/>
    <property type="project" value="TreeGrafter"/>
</dbReference>
<dbReference type="SMART" id="SM00088">
    <property type="entry name" value="PINT"/>
    <property type="match status" value="1"/>
</dbReference>
<dbReference type="InterPro" id="IPR000717">
    <property type="entry name" value="PCI_dom"/>
</dbReference>
<organism evidence="4 5">
    <name type="scientific">Chloropicon roscoffensis</name>
    <dbReference type="NCBI Taxonomy" id="1461544"/>
    <lineage>
        <taxon>Eukaryota</taxon>
        <taxon>Viridiplantae</taxon>
        <taxon>Chlorophyta</taxon>
        <taxon>Chloropicophyceae</taxon>
        <taxon>Chloropicales</taxon>
        <taxon>Chloropicaceae</taxon>
        <taxon>Chloropicon</taxon>
    </lineage>
</organism>
<dbReference type="Pfam" id="PF22037">
    <property type="entry name" value="PSD13_N"/>
    <property type="match status" value="1"/>
</dbReference>
<dbReference type="GO" id="GO:0005634">
    <property type="term" value="C:nucleus"/>
    <property type="evidence" value="ECO:0007669"/>
    <property type="project" value="TreeGrafter"/>
</dbReference>
<protein>
    <submittedName>
        <fullName evidence="4">Regulatory subunit of 26S proteasome</fullName>
    </submittedName>
</protein>
<dbReference type="InterPro" id="IPR054179">
    <property type="entry name" value="PSD13_N"/>
</dbReference>
<dbReference type="PROSITE" id="PS50250">
    <property type="entry name" value="PCI"/>
    <property type="match status" value="1"/>
</dbReference>
<dbReference type="AlphaFoldDB" id="A0AAX4PL84"/>
<evidence type="ECO:0000313" key="4">
    <source>
        <dbReference type="EMBL" id="WZN66798.1"/>
    </source>
</evidence>
<dbReference type="GO" id="GO:0005198">
    <property type="term" value="F:structural molecule activity"/>
    <property type="evidence" value="ECO:0007669"/>
    <property type="project" value="TreeGrafter"/>
</dbReference>
<dbReference type="PANTHER" id="PTHR10539:SF0">
    <property type="entry name" value="26S PROTEASOME NON-ATPASE REGULATORY SUBUNIT 13"/>
    <property type="match status" value="1"/>
</dbReference>
<dbReference type="PANTHER" id="PTHR10539">
    <property type="entry name" value="26S PROTEASOME NON-ATPASE REGULATORY SUBUNIT 13"/>
    <property type="match status" value="1"/>
</dbReference>
<dbReference type="GO" id="GO:0008541">
    <property type="term" value="C:proteasome regulatory particle, lid subcomplex"/>
    <property type="evidence" value="ECO:0007669"/>
    <property type="project" value="TreeGrafter"/>
</dbReference>
<reference evidence="4 5" key="1">
    <citation type="submission" date="2024-03" db="EMBL/GenBank/DDBJ databases">
        <title>Complete genome sequence of the green alga Chloropicon roscoffensis RCC1871.</title>
        <authorList>
            <person name="Lemieux C."/>
            <person name="Pombert J.-F."/>
            <person name="Otis C."/>
            <person name="Turmel M."/>
        </authorList>
    </citation>
    <scope>NUCLEOTIDE SEQUENCE [LARGE SCALE GENOMIC DNA]</scope>
    <source>
        <strain evidence="4 5">RCC1871</strain>
    </source>
</reference>
<dbReference type="GO" id="GO:0005829">
    <property type="term" value="C:cytosol"/>
    <property type="evidence" value="ECO:0007669"/>
    <property type="project" value="TreeGrafter"/>
</dbReference>
<sequence>MAQIGNGSSEQVQRACAYLDTTLAGRTLPQNVKDKCAKLRTLCEQRLWHQLSLLLEECVGDAGFQRIPGLLVDMYTNFVLPFALRLNALKLAQIAVKVSQQHAQPQQAIEFLEGTKALLNDAGAGSSSSSGAGASKGVEDEEEGSPQKEEVDTEPTLFLKMSIGQLFLQSGSTDKASDLMDLGIKMLDRMEDVDPTVTASVYSLSSQYHKVHRNFDEFYKSSLLYLAYVTTENLPADFRLALAVDISLAALLGEGIFNFGELLLHPIVQSLVGTEYEWLHALLKCFNKGDMQAYDMVCDRYSSALNRQPEMVKKADALRNKITLLCLVEYLFSLPPDSRSVPLDEIAARAKLGSREAAEAVIIQAMARGMVKGMINQVSGVVAVTWVQPRVLTHDQVQGLATRLEGWAQKVKEIEIM</sequence>
<dbReference type="InterPro" id="IPR035298">
    <property type="entry name" value="PSMD13"/>
</dbReference>
<gene>
    <name evidence="4" type="ORF">HKI87_16g83680</name>
</gene>
<dbReference type="EMBL" id="CP151516">
    <property type="protein sequence ID" value="WZN66798.1"/>
    <property type="molecule type" value="Genomic_DNA"/>
</dbReference>
<dbReference type="Pfam" id="PF01399">
    <property type="entry name" value="PCI"/>
    <property type="match status" value="1"/>
</dbReference>
<name>A0AAX4PL84_9CHLO</name>
<feature type="compositionally biased region" description="Low complexity" evidence="2">
    <location>
        <begin position="122"/>
        <end position="135"/>
    </location>
</feature>
<dbReference type="Proteomes" id="UP001472866">
    <property type="component" value="Chromosome 16"/>
</dbReference>
<evidence type="ECO:0000256" key="2">
    <source>
        <dbReference type="SAM" id="MobiDB-lite"/>
    </source>
</evidence>
<feature type="region of interest" description="Disordered" evidence="2">
    <location>
        <begin position="122"/>
        <end position="152"/>
    </location>
</feature>
<evidence type="ECO:0000259" key="3">
    <source>
        <dbReference type="PROSITE" id="PS50250"/>
    </source>
</evidence>